<evidence type="ECO:0000313" key="2">
    <source>
        <dbReference type="Proteomes" id="UP000019374"/>
    </source>
</evidence>
<protein>
    <submittedName>
        <fullName evidence="1">Uncharacterized protein</fullName>
    </submittedName>
</protein>
<organism evidence="1 2">
    <name type="scientific">Ophiocordyceps sinensis (strain Co18 / CGMCC 3.14243)</name>
    <name type="common">Yarsagumba caterpillar fungus</name>
    <name type="synonym">Hirsutella sinensis</name>
    <dbReference type="NCBI Taxonomy" id="911162"/>
    <lineage>
        <taxon>Eukaryota</taxon>
        <taxon>Fungi</taxon>
        <taxon>Dikarya</taxon>
        <taxon>Ascomycota</taxon>
        <taxon>Pezizomycotina</taxon>
        <taxon>Sordariomycetes</taxon>
        <taxon>Hypocreomycetidae</taxon>
        <taxon>Hypocreales</taxon>
        <taxon>Ophiocordycipitaceae</taxon>
        <taxon>Ophiocordyceps</taxon>
    </lineage>
</organism>
<sequence length="215" mass="23931">MSSGKSKSRSRGGSKMHRAILDLLGWTDRDMHAANPDEFTVTLRTRETHHVKGAGARFDETKLRIKMQAMMLVVDEAAERNLKKARARARNQTEAEAAQQLIRHETRKRSAKHAIESLKPDEVEQTSLLLAEAARTMVAERAETVNVFDYLEPGVFEYLEEDSPNAQEQIRKLSDKIRKVDAQRGPLSLSGLVQVLEDPMEVGSGEQGVGAAARA</sequence>
<dbReference type="HOGENOM" id="CLU_1283607_0_0_1"/>
<accession>T5AAK3</accession>
<name>T5AAK3_OPHSC</name>
<gene>
    <name evidence="1" type="ORF">OCS_04834</name>
</gene>
<evidence type="ECO:0000313" key="1">
    <source>
        <dbReference type="EMBL" id="EQK99455.1"/>
    </source>
</evidence>
<proteinExistence type="predicted"/>
<dbReference type="AlphaFoldDB" id="T5AAK3"/>
<dbReference type="EMBL" id="KE653331">
    <property type="protein sequence ID" value="EQK99455.1"/>
    <property type="molecule type" value="Genomic_DNA"/>
</dbReference>
<reference evidence="1 2" key="1">
    <citation type="journal article" date="2013" name="Chin. Sci. Bull.">
        <title>Genome survey uncovers the secrets of sex and lifestyle in caterpillar fungus.</title>
        <authorList>
            <person name="Hu X."/>
            <person name="Zhang Y."/>
            <person name="Xiao G."/>
            <person name="Zheng P."/>
            <person name="Xia Y."/>
            <person name="Zhang X."/>
            <person name="St Leger R.J."/>
            <person name="Liu X."/>
            <person name="Wang C."/>
        </authorList>
    </citation>
    <scope>NUCLEOTIDE SEQUENCE [LARGE SCALE GENOMIC DNA]</scope>
    <source>
        <strain evidence="2">Co18 / CGMCC 3.14243</strain>
        <tissue evidence="1">Fruit-body</tissue>
    </source>
</reference>
<dbReference type="Proteomes" id="UP000019374">
    <property type="component" value="Unassembled WGS sequence"/>
</dbReference>